<dbReference type="PANTHER" id="PTHR13097:SF7">
    <property type="entry name" value="GENERAL TRANSCRIPTION FACTOR IIE SUBUNIT 1"/>
    <property type="match status" value="1"/>
</dbReference>
<keyword evidence="1" id="KW-0805">Transcription regulation</keyword>
<dbReference type="SMART" id="SM00531">
    <property type="entry name" value="TFIIE"/>
    <property type="match status" value="1"/>
</dbReference>
<reference evidence="5" key="2">
    <citation type="submission" date="2021-04" db="EMBL/GenBank/DDBJ databases">
        <authorList>
            <person name="Podell S."/>
        </authorList>
    </citation>
    <scope>NUCLEOTIDE SEQUENCE</scope>
    <source>
        <strain evidence="5">Hildebrandi</strain>
    </source>
</reference>
<dbReference type="OrthoDB" id="41225at2759"/>
<name>A0A9K3PYX2_9STRA</name>
<dbReference type="AlphaFoldDB" id="A0A9K3PYX2"/>
<feature type="region of interest" description="Disordered" evidence="3">
    <location>
        <begin position="356"/>
        <end position="396"/>
    </location>
</feature>
<evidence type="ECO:0000256" key="2">
    <source>
        <dbReference type="ARBA" id="ARBA00023163"/>
    </source>
</evidence>
<proteinExistence type="predicted"/>
<feature type="compositionally biased region" description="Basic and acidic residues" evidence="3">
    <location>
        <begin position="495"/>
        <end position="505"/>
    </location>
</feature>
<feature type="region of interest" description="Disordered" evidence="3">
    <location>
        <begin position="412"/>
        <end position="432"/>
    </location>
</feature>
<dbReference type="InterPro" id="IPR024550">
    <property type="entry name" value="TFIIEa/SarR/Rpc3_HTH_dom"/>
</dbReference>
<gene>
    <name evidence="5" type="ORF">IV203_025900</name>
</gene>
<feature type="domain" description="HTH TFE/IIEalpha-type" evidence="4">
    <location>
        <begin position="8"/>
        <end position="97"/>
    </location>
</feature>
<dbReference type="InterPro" id="IPR002853">
    <property type="entry name" value="TFIIE_asu"/>
</dbReference>
<evidence type="ECO:0000256" key="1">
    <source>
        <dbReference type="ARBA" id="ARBA00023015"/>
    </source>
</evidence>
<feature type="region of interest" description="Disordered" evidence="3">
    <location>
        <begin position="485"/>
        <end position="505"/>
    </location>
</feature>
<accession>A0A9K3PYX2</accession>
<evidence type="ECO:0000313" key="6">
    <source>
        <dbReference type="Proteomes" id="UP000693970"/>
    </source>
</evidence>
<organism evidence="5 6">
    <name type="scientific">Nitzschia inconspicua</name>
    <dbReference type="NCBI Taxonomy" id="303405"/>
    <lineage>
        <taxon>Eukaryota</taxon>
        <taxon>Sar</taxon>
        <taxon>Stramenopiles</taxon>
        <taxon>Ochrophyta</taxon>
        <taxon>Bacillariophyta</taxon>
        <taxon>Bacillariophyceae</taxon>
        <taxon>Bacillariophycidae</taxon>
        <taxon>Bacillariales</taxon>
        <taxon>Bacillariaceae</taxon>
        <taxon>Nitzschia</taxon>
    </lineage>
</organism>
<feature type="compositionally biased region" description="Basic and acidic residues" evidence="3">
    <location>
        <begin position="357"/>
        <end position="374"/>
    </location>
</feature>
<dbReference type="PANTHER" id="PTHR13097">
    <property type="entry name" value="TRANSCRIPTION INITIATION FACTOR IIE, ALPHA SUBUNIT"/>
    <property type="match status" value="1"/>
</dbReference>
<evidence type="ECO:0000256" key="3">
    <source>
        <dbReference type="SAM" id="MobiDB-lite"/>
    </source>
</evidence>
<reference evidence="5" key="1">
    <citation type="journal article" date="2021" name="Sci. Rep.">
        <title>Diploid genomic architecture of Nitzschia inconspicua, an elite biomass production diatom.</title>
        <authorList>
            <person name="Oliver A."/>
            <person name="Podell S."/>
            <person name="Pinowska A."/>
            <person name="Traller J.C."/>
            <person name="Smith S.R."/>
            <person name="McClure R."/>
            <person name="Beliaev A."/>
            <person name="Bohutskyi P."/>
            <person name="Hill E.A."/>
            <person name="Rabines A."/>
            <person name="Zheng H."/>
            <person name="Allen L.Z."/>
            <person name="Kuo A."/>
            <person name="Grigoriev I.V."/>
            <person name="Allen A.E."/>
            <person name="Hazlebeck D."/>
            <person name="Allen E.E."/>
        </authorList>
    </citation>
    <scope>NUCLEOTIDE SEQUENCE</scope>
    <source>
        <strain evidence="5">Hildebrandi</strain>
    </source>
</reference>
<evidence type="ECO:0000259" key="4">
    <source>
        <dbReference type="PROSITE" id="PS51344"/>
    </source>
</evidence>
<keyword evidence="2" id="KW-0804">Transcription</keyword>
<sequence length="505" mass="56265">MSDLTVYAEALIATVARAFYEDDAVCLIDVLIRDKFLRDDDMAPRLKLPAKKLRAILQFLQEEHLVKSEEVDDLAQGGSQATKFWYIDYNHAVHTIRLRLHLLRKELEEAELSARSSSFYLCPGYKTRRCNGRYTEEEAQQIVDPESGLFLCQECFLNFENDPVMSQKKEDYALQLVDNAKDLKLAVDNIRRVNVQLSAKMVGSQQLRAGVYDLLQKVRGKGKDPITSNLPSENFTLGRGSKRLAGTGRTAGIKARKLEQQGVAGSSLAAKNILVGAASARKGGVGDENFSDLTFLKNALGNEIAFAVEKGGGARANLLSQRHPNPNRKRQKLMDAAATRIATKLLLDDALPLKKRKLDDDKNKPDDDPATKDPKKTKKTNGLPGTENMDWLSNNISREGLDMELDRLRRQDMEEEDSGDLDATNRDDLSDGLPSDAILLSDPSVEKEAQLDEDARKATFLALYAKEMNRQAELMQLENEAVFLSSPPKGFLSNSDDKSLSWEDG</sequence>
<dbReference type="PROSITE" id="PS51344">
    <property type="entry name" value="HTH_TFE_IIE"/>
    <property type="match status" value="1"/>
</dbReference>
<dbReference type="InterPro" id="IPR039997">
    <property type="entry name" value="TFE"/>
</dbReference>
<dbReference type="Proteomes" id="UP000693970">
    <property type="component" value="Unassembled WGS sequence"/>
</dbReference>
<dbReference type="GO" id="GO:0006367">
    <property type="term" value="P:transcription initiation at RNA polymerase II promoter"/>
    <property type="evidence" value="ECO:0007669"/>
    <property type="project" value="InterPro"/>
</dbReference>
<keyword evidence="6" id="KW-1185">Reference proteome</keyword>
<evidence type="ECO:0000313" key="5">
    <source>
        <dbReference type="EMBL" id="KAG7362234.1"/>
    </source>
</evidence>
<dbReference type="GO" id="GO:0005673">
    <property type="term" value="C:transcription factor TFIIE complex"/>
    <property type="evidence" value="ECO:0007669"/>
    <property type="project" value="TreeGrafter"/>
</dbReference>
<dbReference type="InterPro" id="IPR017919">
    <property type="entry name" value="TFIIE/TFIIEa_HTH"/>
</dbReference>
<dbReference type="Pfam" id="PF02002">
    <property type="entry name" value="TFIIE_alpha"/>
    <property type="match status" value="1"/>
</dbReference>
<dbReference type="EMBL" id="JAGRRH010000012">
    <property type="protein sequence ID" value="KAG7362234.1"/>
    <property type="molecule type" value="Genomic_DNA"/>
</dbReference>
<comment type="caution">
    <text evidence="5">The sequence shown here is derived from an EMBL/GenBank/DDBJ whole genome shotgun (WGS) entry which is preliminary data.</text>
</comment>
<protein>
    <submittedName>
        <fullName evidence="5">TFIIE alpha subunit</fullName>
    </submittedName>
</protein>